<reference evidence="1" key="1">
    <citation type="submission" date="2022-07" db="EMBL/GenBank/DDBJ databases">
        <title>Genome Sequence of Physisporinus lineatus.</title>
        <authorList>
            <person name="Buettner E."/>
        </authorList>
    </citation>
    <scope>NUCLEOTIDE SEQUENCE</scope>
    <source>
        <strain evidence="1">VT162</strain>
    </source>
</reference>
<protein>
    <submittedName>
        <fullName evidence="1">Uncharacterized protein</fullName>
    </submittedName>
</protein>
<gene>
    <name evidence="1" type="ORF">NLI96_g3275</name>
</gene>
<dbReference type="AlphaFoldDB" id="A0AAD5V9A8"/>
<keyword evidence="2" id="KW-1185">Reference proteome</keyword>
<sequence length="358" mass="38910">MAAVAFMAPTSALRVSTLSATQFYPSDPMASIRPQCSLSPQSLRERCGIALSLSIAPPVGPPKGDIQPSNKLPRRRKTKVHVVTPEAHSATSSSDTLVNQQPELVQEPKLEVQQKAETIEIETPVPAALNASKVVQVTSEPKPDSSLQELIPGLYIAFSNEGPKDEQPGDSPEKPYTHIVNITHPTQDIDENFKGSAHESYDHQIRRLHLVLPKSAIVSPADGATTTAAVASDASPRSNKTQRAGLGLTDLQLRVARDFLDKAMPRSLASSAEQTSVRVLITTPHGRPTDAMCAAACYLAFTSGQSAHTILRFVDEEEDFLSVWKGEVSEDEITKTEKIARKKFQRARRVPQVDGGRR</sequence>
<organism evidence="1 2">
    <name type="scientific">Meripilus lineatus</name>
    <dbReference type="NCBI Taxonomy" id="2056292"/>
    <lineage>
        <taxon>Eukaryota</taxon>
        <taxon>Fungi</taxon>
        <taxon>Dikarya</taxon>
        <taxon>Basidiomycota</taxon>
        <taxon>Agaricomycotina</taxon>
        <taxon>Agaricomycetes</taxon>
        <taxon>Polyporales</taxon>
        <taxon>Meripilaceae</taxon>
        <taxon>Meripilus</taxon>
    </lineage>
</organism>
<name>A0AAD5V9A8_9APHY</name>
<accession>A0AAD5V9A8</accession>
<evidence type="ECO:0000313" key="1">
    <source>
        <dbReference type="EMBL" id="KAJ3487842.1"/>
    </source>
</evidence>
<dbReference type="EMBL" id="JANAWD010000081">
    <property type="protein sequence ID" value="KAJ3487842.1"/>
    <property type="molecule type" value="Genomic_DNA"/>
</dbReference>
<dbReference type="Proteomes" id="UP001212997">
    <property type="component" value="Unassembled WGS sequence"/>
</dbReference>
<evidence type="ECO:0000313" key="2">
    <source>
        <dbReference type="Proteomes" id="UP001212997"/>
    </source>
</evidence>
<proteinExistence type="predicted"/>
<comment type="caution">
    <text evidence="1">The sequence shown here is derived from an EMBL/GenBank/DDBJ whole genome shotgun (WGS) entry which is preliminary data.</text>
</comment>